<evidence type="ECO:0000313" key="4">
    <source>
        <dbReference type="Proteomes" id="UP001189429"/>
    </source>
</evidence>
<sequence>MDHYGNHVHGIEPVWLGLEVFDYGRNSRKSIIEVLRALKLNYFQAAPDIKTEGPQDHPKNCEMQMPSHDFEYVSRGLPDCLLWDSVQCGGTMRVFLKLIGVNTIIIFVILLLASSGTKCRSCSRTTTSWQAAAPSSSRSSGPRPESARLTRRRSSTIRCTVSLRFRRHAVQISIEFSPAKTPLALLSEIDCFRYMPGVHVDRAGRVECPGRPWVAILAMRHDTPLVFTARRAPRMAPAVHKRQIIRAIRFVCLFVELQLATRNAAGDDHVLQDLLGIVRLQRHLLQLRIQHWVVCNREHGQMGCTQSFLKVLARE</sequence>
<reference evidence="3" key="1">
    <citation type="submission" date="2023-10" db="EMBL/GenBank/DDBJ databases">
        <authorList>
            <person name="Chen Y."/>
            <person name="Shah S."/>
            <person name="Dougan E. K."/>
            <person name="Thang M."/>
            <person name="Chan C."/>
        </authorList>
    </citation>
    <scope>NUCLEOTIDE SEQUENCE [LARGE SCALE GENOMIC DNA]</scope>
</reference>
<proteinExistence type="predicted"/>
<keyword evidence="4" id="KW-1185">Reference proteome</keyword>
<evidence type="ECO:0000313" key="3">
    <source>
        <dbReference type="EMBL" id="CAK0849725.1"/>
    </source>
</evidence>
<name>A0ABN9TU67_9DINO</name>
<keyword evidence="2" id="KW-1133">Transmembrane helix</keyword>
<comment type="caution">
    <text evidence="3">The sequence shown here is derived from an EMBL/GenBank/DDBJ whole genome shotgun (WGS) entry which is preliminary data.</text>
</comment>
<keyword evidence="2" id="KW-0812">Transmembrane</keyword>
<dbReference type="Proteomes" id="UP001189429">
    <property type="component" value="Unassembled WGS sequence"/>
</dbReference>
<keyword evidence="2" id="KW-0472">Membrane</keyword>
<dbReference type="EMBL" id="CAUYUJ010015085">
    <property type="protein sequence ID" value="CAK0849725.1"/>
    <property type="molecule type" value="Genomic_DNA"/>
</dbReference>
<accession>A0ABN9TU67</accession>
<gene>
    <name evidence="3" type="ORF">PCOR1329_LOCUS42343</name>
</gene>
<feature type="compositionally biased region" description="Low complexity" evidence="1">
    <location>
        <begin position="130"/>
        <end position="144"/>
    </location>
</feature>
<feature type="region of interest" description="Disordered" evidence="1">
    <location>
        <begin position="130"/>
        <end position="153"/>
    </location>
</feature>
<organism evidence="3 4">
    <name type="scientific">Prorocentrum cordatum</name>
    <dbReference type="NCBI Taxonomy" id="2364126"/>
    <lineage>
        <taxon>Eukaryota</taxon>
        <taxon>Sar</taxon>
        <taxon>Alveolata</taxon>
        <taxon>Dinophyceae</taxon>
        <taxon>Prorocentrales</taxon>
        <taxon>Prorocentraceae</taxon>
        <taxon>Prorocentrum</taxon>
    </lineage>
</organism>
<evidence type="ECO:0000256" key="1">
    <source>
        <dbReference type="SAM" id="MobiDB-lite"/>
    </source>
</evidence>
<protein>
    <submittedName>
        <fullName evidence="3">Uncharacterized protein</fullName>
    </submittedName>
</protein>
<evidence type="ECO:0000256" key="2">
    <source>
        <dbReference type="SAM" id="Phobius"/>
    </source>
</evidence>
<feature type="transmembrane region" description="Helical" evidence="2">
    <location>
        <begin position="94"/>
        <end position="113"/>
    </location>
</feature>